<accession>A0A139HYY9</accession>
<proteinExistence type="predicted"/>
<keyword evidence="2" id="KW-1185">Reference proteome</keyword>
<sequence length="108" mass="12446">MALLTKDEYIVQLRLDGYLPDLPRGHAPDELETGWFLDSFDGNKEYVAAHVMRPELLNERSIREPHGYANAFLYLHPGSLLADEAMAALLSVQLFYPRTWDFIQRLPN</sequence>
<gene>
    <name evidence="1" type="ORF">AC579_7862</name>
</gene>
<reference evidence="1 2" key="1">
    <citation type="submission" date="2015-07" db="EMBL/GenBank/DDBJ databases">
        <title>Comparative genomics of the Sigatoka disease complex on banana suggests a link between parallel evolutionary changes in Pseudocercospora fijiensis and Pseudocercospora eumusae and increased virulence on the banana host.</title>
        <authorList>
            <person name="Chang T.-C."/>
            <person name="Salvucci A."/>
            <person name="Crous P.W."/>
            <person name="Stergiopoulos I."/>
        </authorList>
    </citation>
    <scope>NUCLEOTIDE SEQUENCE [LARGE SCALE GENOMIC DNA]</scope>
    <source>
        <strain evidence="1 2">CBS 116634</strain>
    </source>
</reference>
<evidence type="ECO:0000313" key="2">
    <source>
        <dbReference type="Proteomes" id="UP000073492"/>
    </source>
</evidence>
<dbReference type="Proteomes" id="UP000073492">
    <property type="component" value="Unassembled WGS sequence"/>
</dbReference>
<evidence type="ECO:0000313" key="1">
    <source>
        <dbReference type="EMBL" id="KXT07711.1"/>
    </source>
</evidence>
<organism evidence="1 2">
    <name type="scientific">Pseudocercospora musae</name>
    <dbReference type="NCBI Taxonomy" id="113226"/>
    <lineage>
        <taxon>Eukaryota</taxon>
        <taxon>Fungi</taxon>
        <taxon>Dikarya</taxon>
        <taxon>Ascomycota</taxon>
        <taxon>Pezizomycotina</taxon>
        <taxon>Dothideomycetes</taxon>
        <taxon>Dothideomycetidae</taxon>
        <taxon>Mycosphaerellales</taxon>
        <taxon>Mycosphaerellaceae</taxon>
        <taxon>Pseudocercospora</taxon>
    </lineage>
</organism>
<comment type="caution">
    <text evidence="1">The sequence shown here is derived from an EMBL/GenBank/DDBJ whole genome shotgun (WGS) entry which is preliminary data.</text>
</comment>
<dbReference type="EMBL" id="LFZO01000541">
    <property type="protein sequence ID" value="KXT07711.1"/>
    <property type="molecule type" value="Genomic_DNA"/>
</dbReference>
<protein>
    <submittedName>
        <fullName evidence="1">Uncharacterized protein</fullName>
    </submittedName>
</protein>
<name>A0A139HYY9_9PEZI</name>
<dbReference type="AlphaFoldDB" id="A0A139HYY9"/>